<dbReference type="InterPro" id="IPR036390">
    <property type="entry name" value="WH_DNA-bd_sf"/>
</dbReference>
<dbReference type="PROSITE" id="PS51118">
    <property type="entry name" value="HTH_HXLR"/>
    <property type="match status" value="1"/>
</dbReference>
<dbReference type="PANTHER" id="PTHR33204:SF33">
    <property type="entry name" value="TRANSCRIPTIONAL REGULATOR, MARR FAMILY"/>
    <property type="match status" value="1"/>
</dbReference>
<sequence length="136" mass="16188">MRDPIYTRNYHCLMEATADVIGGKWKTLILYYLLETPRRFNELKRLLPDVSQRILTQQLRELEHDGIIHREIYKEIPPRVEYSLTDVGTSLKQIILLMLAWGEQYMEQFEGTRPWCAGLEQSSGIEQMEEEKEVQW</sequence>
<dbReference type="InterPro" id="IPR002577">
    <property type="entry name" value="HTH_HxlR"/>
</dbReference>
<dbReference type="Proteomes" id="UP000635565">
    <property type="component" value="Unassembled WGS sequence"/>
</dbReference>
<dbReference type="InterPro" id="IPR011991">
    <property type="entry name" value="ArsR-like_HTH"/>
</dbReference>
<accession>A0ABQ3VEA4</accession>
<dbReference type="PANTHER" id="PTHR33204">
    <property type="entry name" value="TRANSCRIPTIONAL REGULATOR, MARR FAMILY"/>
    <property type="match status" value="1"/>
</dbReference>
<evidence type="ECO:0000256" key="1">
    <source>
        <dbReference type="ARBA" id="ARBA00023015"/>
    </source>
</evidence>
<dbReference type="Gene3D" id="1.10.10.10">
    <property type="entry name" value="Winged helix-like DNA-binding domain superfamily/Winged helix DNA-binding domain"/>
    <property type="match status" value="1"/>
</dbReference>
<evidence type="ECO:0000256" key="3">
    <source>
        <dbReference type="ARBA" id="ARBA00023163"/>
    </source>
</evidence>
<dbReference type="SUPFAM" id="SSF46785">
    <property type="entry name" value="Winged helix' DNA-binding domain"/>
    <property type="match status" value="1"/>
</dbReference>
<dbReference type="InterPro" id="IPR036388">
    <property type="entry name" value="WH-like_DNA-bd_sf"/>
</dbReference>
<keyword evidence="1" id="KW-0805">Transcription regulation</keyword>
<dbReference type="CDD" id="cd00090">
    <property type="entry name" value="HTH_ARSR"/>
    <property type="match status" value="1"/>
</dbReference>
<proteinExistence type="predicted"/>
<keyword evidence="2" id="KW-0238">DNA-binding</keyword>
<keyword evidence="3" id="KW-0804">Transcription</keyword>
<evidence type="ECO:0000259" key="4">
    <source>
        <dbReference type="PROSITE" id="PS51118"/>
    </source>
</evidence>
<dbReference type="Pfam" id="PF01638">
    <property type="entry name" value="HxlR"/>
    <property type="match status" value="1"/>
</dbReference>
<evidence type="ECO:0000256" key="2">
    <source>
        <dbReference type="ARBA" id="ARBA00023125"/>
    </source>
</evidence>
<name>A0ABQ3VEA4_9CHLR</name>
<comment type="caution">
    <text evidence="5">The sequence shown here is derived from an EMBL/GenBank/DDBJ whole genome shotgun (WGS) entry which is preliminary data.</text>
</comment>
<reference evidence="5 6" key="1">
    <citation type="journal article" date="2021" name="Int. J. Syst. Evol. Microbiol.">
        <title>Reticulibacter mediterranei gen. nov., sp. nov., within the new family Reticulibacteraceae fam. nov., and Ktedonospora formicarum gen. nov., sp. nov., Ktedonobacter robiniae sp. nov., Dictyobacter formicarum sp. nov. and Dictyobacter arantiisoli sp. nov., belonging to the class Ktedonobacteria.</title>
        <authorList>
            <person name="Yabe S."/>
            <person name="Zheng Y."/>
            <person name="Wang C.M."/>
            <person name="Sakai Y."/>
            <person name="Abe K."/>
            <person name="Yokota A."/>
            <person name="Donadio S."/>
            <person name="Cavaletti L."/>
            <person name="Monciardini P."/>
        </authorList>
    </citation>
    <scope>NUCLEOTIDE SEQUENCE [LARGE SCALE GENOMIC DNA]</scope>
    <source>
        <strain evidence="5 6">SOSP1-9</strain>
    </source>
</reference>
<organism evidence="5 6">
    <name type="scientific">Dictyobacter formicarum</name>
    <dbReference type="NCBI Taxonomy" id="2778368"/>
    <lineage>
        <taxon>Bacteria</taxon>
        <taxon>Bacillati</taxon>
        <taxon>Chloroflexota</taxon>
        <taxon>Ktedonobacteria</taxon>
        <taxon>Ktedonobacterales</taxon>
        <taxon>Dictyobacteraceae</taxon>
        <taxon>Dictyobacter</taxon>
    </lineage>
</organism>
<feature type="domain" description="HTH hxlR-type" evidence="4">
    <location>
        <begin position="12"/>
        <end position="110"/>
    </location>
</feature>
<evidence type="ECO:0000313" key="6">
    <source>
        <dbReference type="Proteomes" id="UP000635565"/>
    </source>
</evidence>
<keyword evidence="6" id="KW-1185">Reference proteome</keyword>
<dbReference type="EMBL" id="BNJJ01000005">
    <property type="protein sequence ID" value="GHO84069.1"/>
    <property type="molecule type" value="Genomic_DNA"/>
</dbReference>
<evidence type="ECO:0000313" key="5">
    <source>
        <dbReference type="EMBL" id="GHO84069.1"/>
    </source>
</evidence>
<dbReference type="RefSeq" id="WP_201361716.1">
    <property type="nucleotide sequence ID" value="NZ_BNJJ01000005.1"/>
</dbReference>
<gene>
    <name evidence="5" type="ORF">KSZ_20750</name>
</gene>
<protein>
    <submittedName>
        <fullName evidence="5">MarR family transcriptional regulator</fullName>
    </submittedName>
</protein>